<gene>
    <name evidence="6" type="ORF">SR41_13795</name>
</gene>
<feature type="domain" description="Glycine zipper 2TM" evidence="5">
    <location>
        <begin position="73"/>
        <end position="113"/>
    </location>
</feature>
<protein>
    <recommendedName>
        <fullName evidence="3">17 kDa surface antigen</fullName>
    </recommendedName>
</protein>
<reference evidence="6 7" key="1">
    <citation type="submission" date="2015-01" db="EMBL/GenBank/DDBJ databases">
        <title>Genome of Sphingomonas taxi strain 30a.</title>
        <authorList>
            <person name="Eevers N."/>
            <person name="Van Hamme J."/>
            <person name="Bottos E."/>
            <person name="Weyens N."/>
            <person name="Vangronsveld J."/>
        </authorList>
    </citation>
    <scope>NUCLEOTIDE SEQUENCE [LARGE SCALE GENOMIC DNA]</scope>
    <source>
        <strain evidence="6 7">30a</strain>
    </source>
</reference>
<comment type="caution">
    <text evidence="6">The sequence shown here is derived from an EMBL/GenBank/DDBJ whole genome shotgun (WGS) entry which is preliminary data.</text>
</comment>
<evidence type="ECO:0000259" key="5">
    <source>
        <dbReference type="Pfam" id="PF05433"/>
    </source>
</evidence>
<dbReference type="GO" id="GO:0009279">
    <property type="term" value="C:cell outer membrane"/>
    <property type="evidence" value="ECO:0007669"/>
    <property type="project" value="UniProtKB-SubCell"/>
</dbReference>
<organism evidence="6 7">
    <name type="scientific">Sphingomonas melonis</name>
    <dbReference type="NCBI Taxonomy" id="152682"/>
    <lineage>
        <taxon>Bacteria</taxon>
        <taxon>Pseudomonadati</taxon>
        <taxon>Pseudomonadota</taxon>
        <taxon>Alphaproteobacteria</taxon>
        <taxon>Sphingomonadales</taxon>
        <taxon>Sphingomonadaceae</taxon>
        <taxon>Sphingomonas</taxon>
    </lineage>
</organism>
<dbReference type="InterPro" id="IPR008816">
    <property type="entry name" value="Gly_zipper_2TM_dom"/>
</dbReference>
<dbReference type="Pfam" id="PF05433">
    <property type="entry name" value="Rick_17kDa_Anti"/>
    <property type="match status" value="1"/>
</dbReference>
<dbReference type="AlphaFoldDB" id="A0A0D1JZ78"/>
<evidence type="ECO:0000256" key="2">
    <source>
        <dbReference type="ARBA" id="ARBA00008681"/>
    </source>
</evidence>
<name>A0A0D1JZ78_9SPHN</name>
<evidence type="ECO:0000313" key="6">
    <source>
        <dbReference type="EMBL" id="KIU26513.1"/>
    </source>
</evidence>
<accession>A0A0D1JZ78</accession>
<keyword evidence="4" id="KW-0449">Lipoprotein</keyword>
<evidence type="ECO:0000256" key="1">
    <source>
        <dbReference type="ARBA" id="ARBA00004459"/>
    </source>
</evidence>
<comment type="similarity">
    <text evidence="2">Belongs to the rickettsiale 17 kDa surface antigen family.</text>
</comment>
<sequence length="122" mass="12883">MLKTLSLAGAALAMTASALVPVSAASAQRGYYGGYDRGYAYDRGYRDDRVYRGDRGYYRDRGYARRCNDGTTGTVLGAIAGGLLGRTIDTRGDRTLGTVLGAGAGALAGRAVERSDRPGYCR</sequence>
<dbReference type="PATRIC" id="fig|1549858.7.peg.3904"/>
<dbReference type="EMBL" id="JXTP01000074">
    <property type="protein sequence ID" value="KIU26513.1"/>
    <property type="molecule type" value="Genomic_DNA"/>
</dbReference>
<evidence type="ECO:0000313" key="7">
    <source>
        <dbReference type="Proteomes" id="UP000033203"/>
    </source>
</evidence>
<evidence type="ECO:0000256" key="4">
    <source>
        <dbReference type="ARBA" id="ARBA00023288"/>
    </source>
</evidence>
<dbReference type="Proteomes" id="UP000033203">
    <property type="component" value="Unassembled WGS sequence"/>
</dbReference>
<proteinExistence type="inferred from homology"/>
<dbReference type="RefSeq" id="WP_017980312.1">
    <property type="nucleotide sequence ID" value="NZ_CP023705.1"/>
</dbReference>
<dbReference type="GeneID" id="93797262"/>
<comment type="subcellular location">
    <subcellularLocation>
        <location evidence="1">Cell outer membrane</location>
        <topology evidence="1">Lipid-anchor</topology>
    </subcellularLocation>
</comment>
<evidence type="ECO:0000256" key="3">
    <source>
        <dbReference type="ARBA" id="ARBA00015281"/>
    </source>
</evidence>